<sequence>MSSPRPALFAALSGLLFGLGLAVSGMADPDKVLNFLDPLGDWDPSLALVMAGALMVALPGFAWVRRRGAAVCGPLQLPTHTRVDRDLLLGAAIFGIGWGLAGYCPGPALAGLGRLAPESLWVVPAMFAGFWIADRLKR</sequence>
<keyword evidence="1" id="KW-0812">Transmembrane</keyword>
<evidence type="ECO:0000313" key="3">
    <source>
        <dbReference type="Proteomes" id="UP000305760"/>
    </source>
</evidence>
<dbReference type="GO" id="GO:0003735">
    <property type="term" value="F:structural constituent of ribosome"/>
    <property type="evidence" value="ECO:0007669"/>
    <property type="project" value="InterPro"/>
</dbReference>
<dbReference type="Proteomes" id="UP000305760">
    <property type="component" value="Unassembled WGS sequence"/>
</dbReference>
<feature type="transmembrane region" description="Helical" evidence="1">
    <location>
        <begin position="85"/>
        <end position="103"/>
    </location>
</feature>
<protein>
    <recommendedName>
        <fullName evidence="4">YeeE/YedE family protein</fullName>
    </recommendedName>
</protein>
<feature type="transmembrane region" description="Helical" evidence="1">
    <location>
        <begin position="115"/>
        <end position="133"/>
    </location>
</feature>
<dbReference type="InterPro" id="IPR018268">
    <property type="entry name" value="Ribosomal_uS10_CS"/>
</dbReference>
<evidence type="ECO:0000313" key="2">
    <source>
        <dbReference type="EMBL" id="TNJ33776.1"/>
    </source>
</evidence>
<dbReference type="InterPro" id="IPR046513">
    <property type="entry name" value="DUF6691"/>
</dbReference>
<proteinExistence type="predicted"/>
<evidence type="ECO:0008006" key="4">
    <source>
        <dbReference type="Google" id="ProtNLM"/>
    </source>
</evidence>
<dbReference type="GO" id="GO:0003723">
    <property type="term" value="F:RNA binding"/>
    <property type="evidence" value="ECO:0007669"/>
    <property type="project" value="InterPro"/>
</dbReference>
<organism evidence="2 3">
    <name type="scientific">Arenimonas terrae</name>
    <dbReference type="NCBI Taxonomy" id="2546226"/>
    <lineage>
        <taxon>Bacteria</taxon>
        <taxon>Pseudomonadati</taxon>
        <taxon>Pseudomonadota</taxon>
        <taxon>Gammaproteobacteria</taxon>
        <taxon>Lysobacterales</taxon>
        <taxon>Lysobacteraceae</taxon>
        <taxon>Arenimonas</taxon>
    </lineage>
</organism>
<keyword evidence="1" id="KW-0472">Membrane</keyword>
<feature type="transmembrane region" description="Helical" evidence="1">
    <location>
        <begin position="46"/>
        <end position="64"/>
    </location>
</feature>
<dbReference type="EMBL" id="SMDR01000002">
    <property type="protein sequence ID" value="TNJ33776.1"/>
    <property type="molecule type" value="Genomic_DNA"/>
</dbReference>
<name>A0A5C4RRG6_9GAMM</name>
<evidence type="ECO:0000256" key="1">
    <source>
        <dbReference type="SAM" id="Phobius"/>
    </source>
</evidence>
<dbReference type="GO" id="GO:0006412">
    <property type="term" value="P:translation"/>
    <property type="evidence" value="ECO:0007669"/>
    <property type="project" value="InterPro"/>
</dbReference>
<gene>
    <name evidence="2" type="ORF">E1B00_10600</name>
</gene>
<reference evidence="2 3" key="1">
    <citation type="submission" date="2019-03" db="EMBL/GenBank/DDBJ databases">
        <title>Arenimonas daejeonensis sp. nov., isolated from compost.</title>
        <authorList>
            <person name="Jeon C.O."/>
        </authorList>
    </citation>
    <scope>NUCLEOTIDE SEQUENCE [LARGE SCALE GENOMIC DNA]</scope>
    <source>
        <strain evidence="2 3">R29</strain>
    </source>
</reference>
<dbReference type="Pfam" id="PF20398">
    <property type="entry name" value="DUF6691"/>
    <property type="match status" value="1"/>
</dbReference>
<dbReference type="AlphaFoldDB" id="A0A5C4RRG6"/>
<dbReference type="GO" id="GO:0005840">
    <property type="term" value="C:ribosome"/>
    <property type="evidence" value="ECO:0007669"/>
    <property type="project" value="InterPro"/>
</dbReference>
<dbReference type="OrthoDB" id="9790409at2"/>
<dbReference type="RefSeq" id="WP_139448524.1">
    <property type="nucleotide sequence ID" value="NZ_SMDR01000002.1"/>
</dbReference>
<accession>A0A5C4RRG6</accession>
<comment type="caution">
    <text evidence="2">The sequence shown here is derived from an EMBL/GenBank/DDBJ whole genome shotgun (WGS) entry which is preliminary data.</text>
</comment>
<keyword evidence="3" id="KW-1185">Reference proteome</keyword>
<keyword evidence="1" id="KW-1133">Transmembrane helix</keyword>
<dbReference type="PROSITE" id="PS00361">
    <property type="entry name" value="RIBOSOMAL_S10"/>
    <property type="match status" value="1"/>
</dbReference>